<dbReference type="InterPro" id="IPR050250">
    <property type="entry name" value="Macrolide_Exporter_MacB"/>
</dbReference>
<keyword evidence="5 7" id="KW-0472">Membrane</keyword>
<dbReference type="InterPro" id="IPR003838">
    <property type="entry name" value="ABC3_permease_C"/>
</dbReference>
<evidence type="ECO:0000256" key="7">
    <source>
        <dbReference type="SAM" id="Phobius"/>
    </source>
</evidence>
<feature type="transmembrane region" description="Helical" evidence="7">
    <location>
        <begin position="303"/>
        <end position="328"/>
    </location>
</feature>
<feature type="domain" description="MacB-like periplasmic core" evidence="9">
    <location>
        <begin position="55"/>
        <end position="268"/>
    </location>
</feature>
<comment type="similarity">
    <text evidence="6">Belongs to the ABC-4 integral membrane protein family.</text>
</comment>
<dbReference type="AlphaFoldDB" id="A0A8J3N2A0"/>
<dbReference type="GO" id="GO:0005886">
    <property type="term" value="C:plasma membrane"/>
    <property type="evidence" value="ECO:0007669"/>
    <property type="project" value="UniProtKB-SubCell"/>
</dbReference>
<comment type="caution">
    <text evidence="10">The sequence shown here is derived from an EMBL/GenBank/DDBJ whole genome shotgun (WGS) entry which is preliminary data.</text>
</comment>
<evidence type="ECO:0000313" key="10">
    <source>
        <dbReference type="EMBL" id="GHO95257.1"/>
    </source>
</evidence>
<keyword evidence="2" id="KW-1003">Cell membrane</keyword>
<feature type="transmembrane region" description="Helical" evidence="7">
    <location>
        <begin position="56"/>
        <end position="75"/>
    </location>
</feature>
<dbReference type="Proteomes" id="UP000597444">
    <property type="component" value="Unassembled WGS sequence"/>
</dbReference>
<feature type="domain" description="ABC3 transporter permease C-terminal" evidence="8">
    <location>
        <begin position="310"/>
        <end position="423"/>
    </location>
</feature>
<feature type="transmembrane region" description="Helical" evidence="7">
    <location>
        <begin position="387"/>
        <end position="413"/>
    </location>
</feature>
<evidence type="ECO:0000256" key="1">
    <source>
        <dbReference type="ARBA" id="ARBA00004651"/>
    </source>
</evidence>
<dbReference type="GO" id="GO:0022857">
    <property type="term" value="F:transmembrane transporter activity"/>
    <property type="evidence" value="ECO:0007669"/>
    <property type="project" value="TreeGrafter"/>
</dbReference>
<comment type="subcellular location">
    <subcellularLocation>
        <location evidence="1">Cell membrane</location>
        <topology evidence="1">Multi-pass membrane protein</topology>
    </subcellularLocation>
</comment>
<dbReference type="EMBL" id="BNJK01000001">
    <property type="protein sequence ID" value="GHO95257.1"/>
    <property type="molecule type" value="Genomic_DNA"/>
</dbReference>
<evidence type="ECO:0000256" key="2">
    <source>
        <dbReference type="ARBA" id="ARBA00022475"/>
    </source>
</evidence>
<dbReference type="Pfam" id="PF12704">
    <property type="entry name" value="MacB_PCD"/>
    <property type="match status" value="1"/>
</dbReference>
<evidence type="ECO:0000256" key="6">
    <source>
        <dbReference type="ARBA" id="ARBA00038076"/>
    </source>
</evidence>
<evidence type="ECO:0000259" key="8">
    <source>
        <dbReference type="Pfam" id="PF02687"/>
    </source>
</evidence>
<evidence type="ECO:0000313" key="11">
    <source>
        <dbReference type="Proteomes" id="UP000597444"/>
    </source>
</evidence>
<keyword evidence="11" id="KW-1185">Reference proteome</keyword>
<keyword evidence="4 7" id="KW-1133">Transmembrane helix</keyword>
<dbReference type="Pfam" id="PF02687">
    <property type="entry name" value="FtsX"/>
    <property type="match status" value="1"/>
</dbReference>
<dbReference type="PANTHER" id="PTHR30572">
    <property type="entry name" value="MEMBRANE COMPONENT OF TRANSPORTER-RELATED"/>
    <property type="match status" value="1"/>
</dbReference>
<sequence length="430" mass="45584">MQIMRQVAKAPLNPPVRVVDSVPRVRDSVENMPGATFGGIFGNVLHALWAHRQRSILTMLGIIIGIAAFISVVTLSQGATDRVLSPYNFLATIITVSPARGSVTTANPYMLTSGDVQALGKLSHVTGISPIIGSSSTVIYGKQGWSTSVQGVSSTYQIMQSTQMTIGEGRWWDEGEEQSQRAVAVIGSGTASSLFGTTDPINQTIRVDKQLYRVIGVLEATGGRGSADDVVYVPYTRVLNPTIPNQIQTIIAQVDSTDSLDSVSMEMQVLLEQRHHILPGTQGGFEITQAITELQQGQQSLSILSALMISIATFSLVVGGVGIMNMMLVSVTERTREIGLRSALGAQPIDITLQFLLEALMLSLIGGAFGVLFGLGLAFAITSLVGFPFLVSISSFALGFGVATAIGVGFGLYPAIRASRLDPIVALRSA</sequence>
<evidence type="ECO:0000256" key="3">
    <source>
        <dbReference type="ARBA" id="ARBA00022692"/>
    </source>
</evidence>
<proteinExistence type="inferred from homology"/>
<feature type="transmembrane region" description="Helical" evidence="7">
    <location>
        <begin position="359"/>
        <end position="381"/>
    </location>
</feature>
<evidence type="ECO:0000256" key="4">
    <source>
        <dbReference type="ARBA" id="ARBA00022989"/>
    </source>
</evidence>
<evidence type="ECO:0000256" key="5">
    <source>
        <dbReference type="ARBA" id="ARBA00023136"/>
    </source>
</evidence>
<keyword evidence="3 7" id="KW-0812">Transmembrane</keyword>
<accession>A0A8J3N2A0</accession>
<gene>
    <name evidence="10" type="ORF">KSF_053050</name>
</gene>
<name>A0A8J3N2A0_9CHLR</name>
<dbReference type="InterPro" id="IPR025857">
    <property type="entry name" value="MacB_PCD"/>
</dbReference>
<evidence type="ECO:0000259" key="9">
    <source>
        <dbReference type="Pfam" id="PF12704"/>
    </source>
</evidence>
<dbReference type="PANTHER" id="PTHR30572:SF4">
    <property type="entry name" value="ABC TRANSPORTER PERMEASE YTRF"/>
    <property type="match status" value="1"/>
</dbReference>
<reference evidence="10" key="1">
    <citation type="submission" date="2020-10" db="EMBL/GenBank/DDBJ databases">
        <title>Taxonomic study of unclassified bacteria belonging to the class Ktedonobacteria.</title>
        <authorList>
            <person name="Yabe S."/>
            <person name="Wang C.M."/>
            <person name="Zheng Y."/>
            <person name="Sakai Y."/>
            <person name="Cavaletti L."/>
            <person name="Monciardini P."/>
            <person name="Donadio S."/>
        </authorList>
    </citation>
    <scope>NUCLEOTIDE SEQUENCE</scope>
    <source>
        <strain evidence="10">ID150040</strain>
    </source>
</reference>
<organism evidence="10 11">
    <name type="scientific">Reticulibacter mediterranei</name>
    <dbReference type="NCBI Taxonomy" id="2778369"/>
    <lineage>
        <taxon>Bacteria</taxon>
        <taxon>Bacillati</taxon>
        <taxon>Chloroflexota</taxon>
        <taxon>Ktedonobacteria</taxon>
        <taxon>Ktedonobacterales</taxon>
        <taxon>Reticulibacteraceae</taxon>
        <taxon>Reticulibacter</taxon>
    </lineage>
</organism>
<protein>
    <submittedName>
        <fullName evidence="10">ABC transporter permease</fullName>
    </submittedName>
</protein>